<keyword evidence="5 6" id="KW-0472">Membrane</keyword>
<evidence type="ECO:0000256" key="1">
    <source>
        <dbReference type="ARBA" id="ARBA00004141"/>
    </source>
</evidence>
<feature type="transmembrane region" description="Helical" evidence="6">
    <location>
        <begin position="195"/>
        <end position="216"/>
    </location>
</feature>
<dbReference type="InterPro" id="IPR020846">
    <property type="entry name" value="MFS_dom"/>
</dbReference>
<dbReference type="EMBL" id="CP100390">
    <property type="protein sequence ID" value="UZE96337.1"/>
    <property type="molecule type" value="Genomic_DNA"/>
</dbReference>
<feature type="transmembrane region" description="Helical" evidence="6">
    <location>
        <begin position="260"/>
        <end position="284"/>
    </location>
</feature>
<dbReference type="Proteomes" id="UP001163739">
    <property type="component" value="Chromosome"/>
</dbReference>
<name>A0ABY6N2W9_9ALTE</name>
<evidence type="ECO:0000313" key="9">
    <source>
        <dbReference type="Proteomes" id="UP001163739"/>
    </source>
</evidence>
<feature type="transmembrane region" description="Helical" evidence="6">
    <location>
        <begin position="164"/>
        <end position="183"/>
    </location>
</feature>
<organism evidence="8 9">
    <name type="scientific">Alkalimarinus alittae</name>
    <dbReference type="NCBI Taxonomy" id="2961619"/>
    <lineage>
        <taxon>Bacteria</taxon>
        <taxon>Pseudomonadati</taxon>
        <taxon>Pseudomonadota</taxon>
        <taxon>Gammaproteobacteria</taxon>
        <taxon>Alteromonadales</taxon>
        <taxon>Alteromonadaceae</taxon>
        <taxon>Alkalimarinus</taxon>
    </lineage>
</organism>
<feature type="transmembrane region" description="Helical" evidence="6">
    <location>
        <begin position="396"/>
        <end position="419"/>
    </location>
</feature>
<feature type="transmembrane region" description="Helical" evidence="6">
    <location>
        <begin position="222"/>
        <end position="240"/>
    </location>
</feature>
<evidence type="ECO:0000256" key="3">
    <source>
        <dbReference type="ARBA" id="ARBA00022692"/>
    </source>
</evidence>
<dbReference type="PROSITE" id="PS50850">
    <property type="entry name" value="MFS"/>
    <property type="match status" value="1"/>
</dbReference>
<dbReference type="Gene3D" id="1.20.1250.20">
    <property type="entry name" value="MFS general substrate transporter like domains"/>
    <property type="match status" value="2"/>
</dbReference>
<gene>
    <name evidence="8" type="ORF">NKI27_00915</name>
</gene>
<dbReference type="SUPFAM" id="SSF103473">
    <property type="entry name" value="MFS general substrate transporter"/>
    <property type="match status" value="1"/>
</dbReference>
<evidence type="ECO:0000256" key="6">
    <source>
        <dbReference type="SAM" id="Phobius"/>
    </source>
</evidence>
<feature type="transmembrane region" description="Helical" evidence="6">
    <location>
        <begin position="296"/>
        <end position="314"/>
    </location>
</feature>
<dbReference type="PANTHER" id="PTHR42718:SF9">
    <property type="entry name" value="MAJOR FACILITATOR SUPERFAMILY MULTIDRUG TRANSPORTER MFSC"/>
    <property type="match status" value="1"/>
</dbReference>
<feature type="domain" description="Major facilitator superfamily (MFS) profile" evidence="7">
    <location>
        <begin position="10"/>
        <end position="456"/>
    </location>
</feature>
<dbReference type="InterPro" id="IPR011701">
    <property type="entry name" value="MFS"/>
</dbReference>
<keyword evidence="3 6" id="KW-0812">Transmembrane</keyword>
<feature type="transmembrane region" description="Helical" evidence="6">
    <location>
        <begin position="101"/>
        <end position="122"/>
    </location>
</feature>
<sequence length="460" mass="49176">MNSHSKISSLVYVIALTQFAMPFMFSGVGITLPLMGVELHASAVALGLIETGYLGAVTAFLLPVGRLADATDKKTLFKVGLLGYGLLTLSIGFASSPALIITLRIIQGVFGAMVMATGMALITEVVAKENLGKAMGLSIGAIYAGLAAGPFIGGIITSSFGWRWVYFMTGVVLLLSFLLTHTLMNSQWKRPQMKVDWLGSAAVIAIIICLIAGSAILDETHWGGVLLVVGLISIPVFFWIEKRVDQPLLRFDRLRSNAVLSNALLSQLLMYSGSFGMTFLYSLYLQEVKALSPQEAGQILVIGPVLMAITAPLFGRLADRVQPTKITLAGIISTAISLMMATQVGADTSLVYICTTIILQGLGFAMFSSPNMTMIMSSVAAEHYSMASALASKTRYLGMVISMVIITLLMSSLIGVGTIRASLDRYLSVMQYSFVAFSVLSLVGVTLMIKLIAQHATKHS</sequence>
<dbReference type="InterPro" id="IPR036259">
    <property type="entry name" value="MFS_trans_sf"/>
</dbReference>
<protein>
    <submittedName>
        <fullName evidence="8">MFS transporter</fullName>
    </submittedName>
</protein>
<keyword evidence="4 6" id="KW-1133">Transmembrane helix</keyword>
<proteinExistence type="predicted"/>
<feature type="transmembrane region" description="Helical" evidence="6">
    <location>
        <begin position="76"/>
        <end position="95"/>
    </location>
</feature>
<feature type="transmembrane region" description="Helical" evidence="6">
    <location>
        <begin position="350"/>
        <end position="367"/>
    </location>
</feature>
<comment type="subcellular location">
    <subcellularLocation>
        <location evidence="1">Membrane</location>
        <topology evidence="1">Multi-pass membrane protein</topology>
    </subcellularLocation>
</comment>
<evidence type="ECO:0000259" key="7">
    <source>
        <dbReference type="PROSITE" id="PS50850"/>
    </source>
</evidence>
<feature type="transmembrane region" description="Helical" evidence="6">
    <location>
        <begin position="134"/>
        <end position="158"/>
    </location>
</feature>
<dbReference type="RefSeq" id="WP_265047822.1">
    <property type="nucleotide sequence ID" value="NZ_CP100390.1"/>
</dbReference>
<keyword evidence="2" id="KW-0813">Transport</keyword>
<dbReference type="PANTHER" id="PTHR42718">
    <property type="entry name" value="MAJOR FACILITATOR SUPERFAMILY MULTIDRUG TRANSPORTER MFSC"/>
    <property type="match status" value="1"/>
</dbReference>
<keyword evidence="9" id="KW-1185">Reference proteome</keyword>
<feature type="transmembrane region" description="Helical" evidence="6">
    <location>
        <begin position="41"/>
        <end position="64"/>
    </location>
</feature>
<feature type="transmembrane region" description="Helical" evidence="6">
    <location>
        <begin position="12"/>
        <end position="35"/>
    </location>
</feature>
<evidence type="ECO:0000256" key="5">
    <source>
        <dbReference type="ARBA" id="ARBA00023136"/>
    </source>
</evidence>
<reference evidence="8" key="1">
    <citation type="submission" date="2022-06" db="EMBL/GenBank/DDBJ databases">
        <title>Alkalimarinus sp. nov., isolated from gut of a Alitta virens.</title>
        <authorList>
            <person name="Yang A.I."/>
            <person name="Shin N.-R."/>
        </authorList>
    </citation>
    <scope>NUCLEOTIDE SEQUENCE</scope>
    <source>
        <strain evidence="8">A2M4</strain>
    </source>
</reference>
<dbReference type="CDD" id="cd17321">
    <property type="entry name" value="MFS_MMR_MDR_like"/>
    <property type="match status" value="1"/>
</dbReference>
<dbReference type="Pfam" id="PF07690">
    <property type="entry name" value="MFS_1"/>
    <property type="match status" value="2"/>
</dbReference>
<feature type="transmembrane region" description="Helical" evidence="6">
    <location>
        <begin position="431"/>
        <end position="453"/>
    </location>
</feature>
<evidence type="ECO:0000256" key="2">
    <source>
        <dbReference type="ARBA" id="ARBA00022448"/>
    </source>
</evidence>
<accession>A0ABY6N2W9</accession>
<evidence type="ECO:0000256" key="4">
    <source>
        <dbReference type="ARBA" id="ARBA00022989"/>
    </source>
</evidence>
<evidence type="ECO:0000313" key="8">
    <source>
        <dbReference type="EMBL" id="UZE96337.1"/>
    </source>
</evidence>